<dbReference type="InterPro" id="IPR029058">
    <property type="entry name" value="AB_hydrolase_fold"/>
</dbReference>
<accession>A0AA40K919</accession>
<dbReference type="SUPFAM" id="SSF53474">
    <property type="entry name" value="alpha/beta-Hydrolases"/>
    <property type="match status" value="1"/>
</dbReference>
<keyword evidence="2" id="KW-0378">Hydrolase</keyword>
<reference evidence="2" key="1">
    <citation type="submission" date="2023-06" db="EMBL/GenBank/DDBJ databases">
        <title>Genome-scale phylogeny and comparative genomics of the fungal order Sordariales.</title>
        <authorList>
            <consortium name="Lawrence Berkeley National Laboratory"/>
            <person name="Hensen N."/>
            <person name="Bonometti L."/>
            <person name="Westerberg I."/>
            <person name="Brannstrom I.O."/>
            <person name="Guillou S."/>
            <person name="Cros-Aarteil S."/>
            <person name="Calhoun S."/>
            <person name="Haridas S."/>
            <person name="Kuo A."/>
            <person name="Mondo S."/>
            <person name="Pangilinan J."/>
            <person name="Riley R."/>
            <person name="LaButti K."/>
            <person name="Andreopoulos B."/>
            <person name="Lipzen A."/>
            <person name="Chen C."/>
            <person name="Yanf M."/>
            <person name="Daum C."/>
            <person name="Ng V."/>
            <person name="Clum A."/>
            <person name="Steindorff A."/>
            <person name="Ohm R."/>
            <person name="Martin F."/>
            <person name="Silar P."/>
            <person name="Natvig D."/>
            <person name="Lalanne C."/>
            <person name="Gautier V."/>
            <person name="Ament-velasquez S.L."/>
            <person name="Kruys A."/>
            <person name="Hutchinson M.I."/>
            <person name="Powell A.J."/>
            <person name="Barry K."/>
            <person name="Miller A.N."/>
            <person name="Grigoriev I.V."/>
            <person name="Debuchy R."/>
            <person name="Gladieux P."/>
            <person name="Thoren M.H."/>
            <person name="Johannesson H."/>
        </authorList>
    </citation>
    <scope>NUCLEOTIDE SEQUENCE</scope>
    <source>
        <strain evidence="2">SMH3187-1</strain>
    </source>
</reference>
<dbReference type="Pfam" id="PF01738">
    <property type="entry name" value="DLH"/>
    <property type="match status" value="1"/>
</dbReference>
<dbReference type="EMBL" id="JAUKUD010000003">
    <property type="protein sequence ID" value="KAK0750300.1"/>
    <property type="molecule type" value="Genomic_DNA"/>
</dbReference>
<protein>
    <submittedName>
        <fullName evidence="2">Dienelactone hydrolase family protein</fullName>
    </submittedName>
</protein>
<dbReference type="InterPro" id="IPR002925">
    <property type="entry name" value="Dienelactn_hydro"/>
</dbReference>
<feature type="domain" description="Dienelactone hydrolase" evidence="1">
    <location>
        <begin position="39"/>
        <end position="250"/>
    </location>
</feature>
<dbReference type="Gene3D" id="3.40.50.1820">
    <property type="entry name" value="alpha/beta hydrolase"/>
    <property type="match status" value="1"/>
</dbReference>
<evidence type="ECO:0000313" key="2">
    <source>
        <dbReference type="EMBL" id="KAK0750300.1"/>
    </source>
</evidence>
<comment type="caution">
    <text evidence="2">The sequence shown here is derived from an EMBL/GenBank/DDBJ whole genome shotgun (WGS) entry which is preliminary data.</text>
</comment>
<dbReference type="AlphaFoldDB" id="A0AA40K919"/>
<keyword evidence="3" id="KW-1185">Reference proteome</keyword>
<proteinExistence type="predicted"/>
<dbReference type="PANTHER" id="PTHR17630:SF55">
    <property type="entry name" value="DIENELACTONE HYDROLASE FAMILY PROTEIN (AFU_ORTHOLOGUE AFUA_1G01900)"/>
    <property type="match status" value="1"/>
</dbReference>
<organism evidence="2 3">
    <name type="scientific">Schizothecium vesticola</name>
    <dbReference type="NCBI Taxonomy" id="314040"/>
    <lineage>
        <taxon>Eukaryota</taxon>
        <taxon>Fungi</taxon>
        <taxon>Dikarya</taxon>
        <taxon>Ascomycota</taxon>
        <taxon>Pezizomycotina</taxon>
        <taxon>Sordariomycetes</taxon>
        <taxon>Sordariomycetidae</taxon>
        <taxon>Sordariales</taxon>
        <taxon>Schizotheciaceae</taxon>
        <taxon>Schizothecium</taxon>
    </lineage>
</organism>
<gene>
    <name evidence="2" type="ORF">B0T18DRAFT_321784</name>
</gene>
<evidence type="ECO:0000259" key="1">
    <source>
        <dbReference type="Pfam" id="PF01738"/>
    </source>
</evidence>
<evidence type="ECO:0000313" key="3">
    <source>
        <dbReference type="Proteomes" id="UP001172155"/>
    </source>
</evidence>
<sequence>MTSYPIPSCCLKSFQWDGTPSGTESTLPGIPNSVYVTGTNPSVAILYIHDLLGWTFPNARLLADHYASEVNATVYIPDFFGGEVLSVDAILGERWGELDLPGFLSRNGRHAREAEIVAFARALRKKHEKVSAIGYCYGGWAVHRLGAKEFVDPETGTGLVDCVTAAHPSLLTKKDIDEVVVPVQMLAPEFDSEFTAELKSYAFSTLQGNGLPFDYQHLPGVEHGGLVRGDEKKEGEREAMARAKNAAVAWHRWWLHGV</sequence>
<dbReference type="Proteomes" id="UP001172155">
    <property type="component" value="Unassembled WGS sequence"/>
</dbReference>
<dbReference type="GO" id="GO:0016787">
    <property type="term" value="F:hydrolase activity"/>
    <property type="evidence" value="ECO:0007669"/>
    <property type="project" value="UniProtKB-KW"/>
</dbReference>
<name>A0AA40K919_9PEZI</name>
<dbReference type="PANTHER" id="PTHR17630">
    <property type="entry name" value="DIENELACTONE HYDROLASE"/>
    <property type="match status" value="1"/>
</dbReference>